<protein>
    <submittedName>
        <fullName evidence="1">Uncharacterized protein</fullName>
    </submittedName>
</protein>
<dbReference type="Proteomes" id="UP000069902">
    <property type="component" value="Chromosome cPNK"/>
</dbReference>
<dbReference type="PATRIC" id="fig|389348.3.peg.2322"/>
<organism evidence="1 2">
    <name type="scientific">Candidatus Protochlamydia naegleriophila</name>
    <dbReference type="NCBI Taxonomy" id="389348"/>
    <lineage>
        <taxon>Bacteria</taxon>
        <taxon>Pseudomonadati</taxon>
        <taxon>Chlamydiota</taxon>
        <taxon>Chlamydiia</taxon>
        <taxon>Parachlamydiales</taxon>
        <taxon>Parachlamydiaceae</taxon>
        <taxon>Candidatus Protochlamydia</taxon>
    </lineage>
</organism>
<dbReference type="STRING" id="389348.PNK_2067"/>
<sequence length="132" mass="15345">MTVTSLHTGDRLYIGVNQTEEMMKQTIFADGKERKGLGMKEYGRLTGWFLSIIGISFKTTDSEGKDVYINKKSFCHLVVRLHHNLMKPELIQKEYEEGKITKEHERTYKLFNEVFKPGQNIIDLSHTILHTI</sequence>
<reference evidence="2" key="1">
    <citation type="submission" date="2015-09" db="EMBL/GenBank/DDBJ databases">
        <authorList>
            <person name="Bertelli C."/>
        </authorList>
    </citation>
    <scope>NUCLEOTIDE SEQUENCE [LARGE SCALE GENOMIC DNA]</scope>
    <source>
        <strain evidence="2">KNic</strain>
    </source>
</reference>
<gene>
    <name evidence="1" type="ORF">PNK_2067</name>
</gene>
<dbReference type="RefSeq" id="WP_059061893.1">
    <property type="nucleotide sequence ID" value="NZ_LN879502.1"/>
</dbReference>
<name>A0A0U5JET2_9BACT</name>
<evidence type="ECO:0000313" key="2">
    <source>
        <dbReference type="Proteomes" id="UP000069902"/>
    </source>
</evidence>
<accession>A0A0U5JET2</accession>
<evidence type="ECO:0000313" key="1">
    <source>
        <dbReference type="EMBL" id="CUI17671.1"/>
    </source>
</evidence>
<keyword evidence="2" id="KW-1185">Reference proteome</keyword>
<dbReference type="EMBL" id="LN879502">
    <property type="protein sequence ID" value="CUI17671.1"/>
    <property type="molecule type" value="Genomic_DNA"/>
</dbReference>
<dbReference type="AlphaFoldDB" id="A0A0U5JET2"/>
<dbReference type="KEGG" id="pnl:PNK_2067"/>
<dbReference type="InParanoid" id="A0A0U5JET2"/>
<proteinExistence type="predicted"/>